<gene>
    <name evidence="1" type="ORF">SDC9_15420</name>
</gene>
<protein>
    <recommendedName>
        <fullName evidence="2">HD domain-containing protein</fullName>
    </recommendedName>
</protein>
<evidence type="ECO:0000313" key="1">
    <source>
        <dbReference type="EMBL" id="MPL69673.1"/>
    </source>
</evidence>
<dbReference type="EMBL" id="VSSQ01000048">
    <property type="protein sequence ID" value="MPL69673.1"/>
    <property type="molecule type" value="Genomic_DNA"/>
</dbReference>
<name>A0A644TRU1_9ZZZZ</name>
<reference evidence="1" key="1">
    <citation type="submission" date="2019-08" db="EMBL/GenBank/DDBJ databases">
        <authorList>
            <person name="Kucharzyk K."/>
            <person name="Murdoch R.W."/>
            <person name="Higgins S."/>
            <person name="Loffler F."/>
        </authorList>
    </citation>
    <scope>NUCLEOTIDE SEQUENCE</scope>
</reference>
<dbReference type="Gene3D" id="1.10.3210.10">
    <property type="entry name" value="Hypothetical protein af1432"/>
    <property type="match status" value="1"/>
</dbReference>
<proteinExistence type="predicted"/>
<comment type="caution">
    <text evidence="1">The sequence shown here is derived from an EMBL/GenBank/DDBJ whole genome shotgun (WGS) entry which is preliminary data.</text>
</comment>
<organism evidence="1">
    <name type="scientific">bioreactor metagenome</name>
    <dbReference type="NCBI Taxonomy" id="1076179"/>
    <lineage>
        <taxon>unclassified sequences</taxon>
        <taxon>metagenomes</taxon>
        <taxon>ecological metagenomes</taxon>
    </lineage>
</organism>
<dbReference type="SUPFAM" id="SSF109604">
    <property type="entry name" value="HD-domain/PDEase-like"/>
    <property type="match status" value="1"/>
</dbReference>
<accession>A0A644TRU1</accession>
<evidence type="ECO:0008006" key="2">
    <source>
        <dbReference type="Google" id="ProtNLM"/>
    </source>
</evidence>
<dbReference type="AlphaFoldDB" id="A0A644TRU1"/>
<sequence length="208" mass="23406">MSRNFPAQHFKPEILKTKFNISFGQFNLKEGQFDHASSLHGIMHTYRVMSHVILLGIQTGVLAEARNAFFAAYIHDMARKHDGYCTQHGADAANLKLPDYISLFAENGASAADILTIGKAVTYHSLGREVSKNDPDWLTVALLKDADALDRIRLGENDLDPAYLRIPETHLMIEHARSLYFLTFNSPVENFETILEMAISLQDTIKRS</sequence>